<evidence type="ECO:0000313" key="1">
    <source>
        <dbReference type="EMBL" id="KAJ7090880.1"/>
    </source>
</evidence>
<organism evidence="1 2">
    <name type="scientific">Mycena belliarum</name>
    <dbReference type="NCBI Taxonomy" id="1033014"/>
    <lineage>
        <taxon>Eukaryota</taxon>
        <taxon>Fungi</taxon>
        <taxon>Dikarya</taxon>
        <taxon>Basidiomycota</taxon>
        <taxon>Agaricomycotina</taxon>
        <taxon>Agaricomycetes</taxon>
        <taxon>Agaricomycetidae</taxon>
        <taxon>Agaricales</taxon>
        <taxon>Marasmiineae</taxon>
        <taxon>Mycenaceae</taxon>
        <taxon>Mycena</taxon>
    </lineage>
</organism>
<reference evidence="1" key="1">
    <citation type="submission" date="2023-03" db="EMBL/GenBank/DDBJ databases">
        <title>Massive genome expansion in bonnet fungi (Mycena s.s.) driven by repeated elements and novel gene families across ecological guilds.</title>
        <authorList>
            <consortium name="Lawrence Berkeley National Laboratory"/>
            <person name="Harder C.B."/>
            <person name="Miyauchi S."/>
            <person name="Viragh M."/>
            <person name="Kuo A."/>
            <person name="Thoen E."/>
            <person name="Andreopoulos B."/>
            <person name="Lu D."/>
            <person name="Skrede I."/>
            <person name="Drula E."/>
            <person name="Henrissat B."/>
            <person name="Morin E."/>
            <person name="Kohler A."/>
            <person name="Barry K."/>
            <person name="LaButti K."/>
            <person name="Morin E."/>
            <person name="Salamov A."/>
            <person name="Lipzen A."/>
            <person name="Mereny Z."/>
            <person name="Hegedus B."/>
            <person name="Baldrian P."/>
            <person name="Stursova M."/>
            <person name="Weitz H."/>
            <person name="Taylor A."/>
            <person name="Grigoriev I.V."/>
            <person name="Nagy L.G."/>
            <person name="Martin F."/>
            <person name="Kauserud H."/>
        </authorList>
    </citation>
    <scope>NUCLEOTIDE SEQUENCE</scope>
    <source>
        <strain evidence="1">CBHHK173m</strain>
    </source>
</reference>
<dbReference type="SUPFAM" id="SSF52047">
    <property type="entry name" value="RNI-like"/>
    <property type="match status" value="1"/>
</dbReference>
<dbReference type="Proteomes" id="UP001222325">
    <property type="component" value="Unassembled WGS sequence"/>
</dbReference>
<dbReference type="EMBL" id="JARJCN010000021">
    <property type="protein sequence ID" value="KAJ7090880.1"/>
    <property type="molecule type" value="Genomic_DNA"/>
</dbReference>
<comment type="caution">
    <text evidence="1">The sequence shown here is derived from an EMBL/GenBank/DDBJ whole genome shotgun (WGS) entry which is preliminary data.</text>
</comment>
<evidence type="ECO:0000313" key="2">
    <source>
        <dbReference type="Proteomes" id="UP001222325"/>
    </source>
</evidence>
<dbReference type="AlphaFoldDB" id="A0AAD6U5N9"/>
<proteinExistence type="predicted"/>
<name>A0AAD6U5N9_9AGAR</name>
<gene>
    <name evidence="1" type="ORF">B0H15DRAFT_837186</name>
</gene>
<sequence>MLGYKPGHEDVLLSTKLLTVGRELSRLLNLSFIRVQDPSPIARLSAEILGEIFMWSLSTNGFRSLYERGCLQLEPLTLSHVNSRWRAVALSTPSMWATIWVDRPRAAHLPMVEMWIERSWQCPLIIYLRQSPPLSPGSQLPSFADPSEFDLTDEILLLLGNELHRWKRVTFLFHKQTQHPLLSLSGTPTAAPLLEHVHMSVKTWDVASSLAAERIMYSYASVQSVVVHEAMSQGFVRWGHLTVLDAAMLAFPRDNCLDILGHCPSLRRAELRCAQDQGAAPLVIPRHRVVLPHLTSLTLYADRVALAPLMCGILLPKLEGLVLRYAHPPRRLRDPHALGHLLATSACVLQRFSLKDSPTPPDDAHHLAFLALPQMAALTELYLQLDLTDRLVQFLTLGADPDDGRARILPRLHTLSLKAADGPHVDELELYRMVVSRLPVSRPENNGGYSGALRRAYFHLSVKGHSASPVLPLLVERCRERIELRFYLAECDDMEHRPGWYTSPPIPGGYLTDV</sequence>
<evidence type="ECO:0008006" key="3">
    <source>
        <dbReference type="Google" id="ProtNLM"/>
    </source>
</evidence>
<accession>A0AAD6U5N9</accession>
<protein>
    <recommendedName>
        <fullName evidence="3">F-box domain-containing protein</fullName>
    </recommendedName>
</protein>
<keyword evidence="2" id="KW-1185">Reference proteome</keyword>